<evidence type="ECO:0000313" key="2">
    <source>
        <dbReference type="EMBL" id="AOS42978.1"/>
    </source>
</evidence>
<dbReference type="EMBL" id="CP016094">
    <property type="protein sequence ID" value="AOS42978.1"/>
    <property type="molecule type" value="Genomic_DNA"/>
</dbReference>
<evidence type="ECO:0000313" key="3">
    <source>
        <dbReference type="Proteomes" id="UP000095228"/>
    </source>
</evidence>
<reference evidence="2 3" key="1">
    <citation type="submission" date="2016-06" db="EMBL/GenBank/DDBJ databases">
        <title>Three novel species with peptidoglycan cell walls form the new genus Lacunisphaera gen. nov. in the family Opitutaceae of the verrucomicrobial subdivision 4.</title>
        <authorList>
            <person name="Rast P."/>
            <person name="Gloeckner I."/>
            <person name="Jogler M."/>
            <person name="Boedeker C."/>
            <person name="Jeske O."/>
            <person name="Wiegand S."/>
            <person name="Reinhardt R."/>
            <person name="Schumann P."/>
            <person name="Rohde M."/>
            <person name="Spring S."/>
            <person name="Gloeckner F.O."/>
            <person name="Jogler C."/>
        </authorList>
    </citation>
    <scope>NUCLEOTIDE SEQUENCE [LARGE SCALE GENOMIC DNA]</scope>
    <source>
        <strain evidence="2 3">IG16b</strain>
    </source>
</reference>
<evidence type="ECO:0000256" key="1">
    <source>
        <dbReference type="SAM" id="SignalP"/>
    </source>
</evidence>
<organism evidence="2 3">
    <name type="scientific">Lacunisphaera limnophila</name>
    <dbReference type="NCBI Taxonomy" id="1838286"/>
    <lineage>
        <taxon>Bacteria</taxon>
        <taxon>Pseudomonadati</taxon>
        <taxon>Verrucomicrobiota</taxon>
        <taxon>Opitutia</taxon>
        <taxon>Opitutales</taxon>
        <taxon>Opitutaceae</taxon>
        <taxon>Lacunisphaera</taxon>
    </lineage>
</organism>
<evidence type="ECO:0008006" key="4">
    <source>
        <dbReference type="Google" id="ProtNLM"/>
    </source>
</evidence>
<dbReference type="RefSeq" id="WP_069960375.1">
    <property type="nucleotide sequence ID" value="NZ_CP016094.1"/>
</dbReference>
<sequence length="356" mass="38996">MRLTLPRLTWALALSSALLAPAKIEDWKDPQGNVFKAEPAEALGPFALFRTPTGGGRRLPWRALSQEDCVRFHEQTGTKPERADRWADATGQLTGRLRGYLRQYEEVTLVPVDLRTLPEPEILIVFIVENSASGSWDMSTQSIPLFKDLQAKHPGEVAGIQYGVNHGAQEHGDMNMRSNVPWPMVDYEEQRRIPALFRLSPKMGDFALFALSRDGVPIFGVSNPDAAAVTQFFTDAHALLGLLHPANPKGWAERAHYLSALHASRHRTDAAGPVLVGDPLVPKGLSDRGIYRVEAKIEVGADGKVTAVTLKEDAAIPAEMAPALAKALQRSAVFVPAVNQGVFVPGTYDYLKEVPR</sequence>
<keyword evidence="3" id="KW-1185">Reference proteome</keyword>
<dbReference type="AlphaFoldDB" id="A0A1I7PHA4"/>
<dbReference type="Proteomes" id="UP000095228">
    <property type="component" value="Chromosome"/>
</dbReference>
<protein>
    <recommendedName>
        <fullName evidence="4">TonB C-terminal domain-containing protein</fullName>
    </recommendedName>
</protein>
<dbReference type="OrthoDB" id="9831185at2"/>
<gene>
    <name evidence="2" type="ORF">Verru16b_00013</name>
</gene>
<feature type="signal peptide" evidence="1">
    <location>
        <begin position="1"/>
        <end position="22"/>
    </location>
</feature>
<proteinExistence type="predicted"/>
<keyword evidence="1" id="KW-0732">Signal</keyword>
<name>A0A1I7PHA4_9BACT</name>
<feature type="chain" id="PRO_5009304095" description="TonB C-terminal domain-containing protein" evidence="1">
    <location>
        <begin position="23"/>
        <end position="356"/>
    </location>
</feature>
<dbReference type="KEGG" id="obg:Verru16b_00013"/>
<accession>A0A1I7PHA4</accession>